<gene>
    <name evidence="1" type="ORF">A3G31_02890</name>
</gene>
<accession>A0A1F7SN07</accession>
<comment type="caution">
    <text evidence="1">The sequence shown here is derived from an EMBL/GenBank/DDBJ whole genome shotgun (WGS) entry which is preliminary data.</text>
</comment>
<organism evidence="1 2">
    <name type="scientific">Candidatus Schekmanbacteria bacterium RIFCSPLOWO2_12_FULL_38_15</name>
    <dbReference type="NCBI Taxonomy" id="1817883"/>
    <lineage>
        <taxon>Bacteria</taxon>
        <taxon>Candidatus Schekmaniibacteriota</taxon>
    </lineage>
</organism>
<evidence type="ECO:0000313" key="2">
    <source>
        <dbReference type="Proteomes" id="UP000178082"/>
    </source>
</evidence>
<proteinExistence type="predicted"/>
<name>A0A1F7SN07_9BACT</name>
<reference evidence="1 2" key="1">
    <citation type="journal article" date="2016" name="Nat. Commun.">
        <title>Thousands of microbial genomes shed light on interconnected biogeochemical processes in an aquifer system.</title>
        <authorList>
            <person name="Anantharaman K."/>
            <person name="Brown C.T."/>
            <person name="Hug L.A."/>
            <person name="Sharon I."/>
            <person name="Castelle C.J."/>
            <person name="Probst A.J."/>
            <person name="Thomas B.C."/>
            <person name="Singh A."/>
            <person name="Wilkins M.J."/>
            <person name="Karaoz U."/>
            <person name="Brodie E.L."/>
            <person name="Williams K.H."/>
            <person name="Hubbard S.S."/>
            <person name="Banfield J.F."/>
        </authorList>
    </citation>
    <scope>NUCLEOTIDE SEQUENCE [LARGE SCALE GENOMIC DNA]</scope>
</reference>
<dbReference type="EMBL" id="MGDI01000004">
    <property type="protein sequence ID" value="OGL55162.1"/>
    <property type="molecule type" value="Genomic_DNA"/>
</dbReference>
<dbReference type="AlphaFoldDB" id="A0A1F7SN07"/>
<protein>
    <submittedName>
        <fullName evidence="1">Uncharacterized protein</fullName>
    </submittedName>
</protein>
<dbReference type="STRING" id="1817883.A3G31_02890"/>
<sequence>MVIVSEPRYSDEDVSQVVSASININGSCYEIYYRITGGSLSAGAETFLAATLLPAMKADGSLRITGDVFPKLLESIPRIQEIFHVWDRSFQKISVEAKTKNTSESVTNTDRGVGCFFTGGVDSFYTLLKNRNEITKLIFVHGFDIRLDDTLLRAKVSQAIRDIASKLHKQLIEVETNLREFSDCYVPWKLYHGAALASVALLLSPQLKKVYIAASLSYTNLLPTGSHPILDPLWSTEETEIVHDGCEATRIEKVEQIALNDIALKSLRVCWENRQGAYNCCQCEKCLRTMVSLRIAGVLERCTTFKRPLDLEALARVEISNPLNIPSYKENLEAVKRLGNDPALAKALNDCLTERYYRGIRRLRLSGFKKIGFIKRLKKIVRKLLINLKSVP</sequence>
<evidence type="ECO:0000313" key="1">
    <source>
        <dbReference type="EMBL" id="OGL55162.1"/>
    </source>
</evidence>
<dbReference type="Proteomes" id="UP000178082">
    <property type="component" value="Unassembled WGS sequence"/>
</dbReference>